<dbReference type="GO" id="GO:0003727">
    <property type="term" value="F:single-stranded RNA binding"/>
    <property type="evidence" value="ECO:0007669"/>
    <property type="project" value="TreeGrafter"/>
</dbReference>
<keyword evidence="7" id="KW-0539">Nucleus</keyword>
<dbReference type="GO" id="GO:0071036">
    <property type="term" value="P:nuclear polyadenylation-dependent snoRNA catabolic process"/>
    <property type="evidence" value="ECO:0007669"/>
    <property type="project" value="TreeGrafter"/>
</dbReference>
<evidence type="ECO:0000256" key="2">
    <source>
        <dbReference type="ARBA" id="ARBA00022722"/>
    </source>
</evidence>
<proteinExistence type="predicted"/>
<dbReference type="GO" id="GO:0071038">
    <property type="term" value="P:TRAMP-dependent tRNA surveillance pathway"/>
    <property type="evidence" value="ECO:0007669"/>
    <property type="project" value="TreeGrafter"/>
</dbReference>
<dbReference type="InterPro" id="IPR044876">
    <property type="entry name" value="HRDC_dom_sf"/>
</dbReference>
<feature type="transmembrane region" description="Helical" evidence="9">
    <location>
        <begin position="933"/>
        <end position="957"/>
    </location>
</feature>
<dbReference type="InterPro" id="IPR002562">
    <property type="entry name" value="3'-5'_exonuclease_dom"/>
</dbReference>
<dbReference type="GO" id="GO:0071035">
    <property type="term" value="P:nuclear polyadenylation-dependent rRNA catabolic process"/>
    <property type="evidence" value="ECO:0007669"/>
    <property type="project" value="TreeGrafter"/>
</dbReference>
<dbReference type="GO" id="GO:0015078">
    <property type="term" value="F:proton transmembrane transporter activity"/>
    <property type="evidence" value="ECO:0007669"/>
    <property type="project" value="InterPro"/>
</dbReference>
<dbReference type="InterPro" id="IPR045092">
    <property type="entry name" value="Rrp6-like"/>
</dbReference>
<dbReference type="Gene3D" id="2.70.130.10">
    <property type="entry name" value="Mannose-6-phosphate receptor binding domain"/>
    <property type="match status" value="1"/>
</dbReference>
<organism evidence="11 12">
    <name type="scientific">Macrostomum lignano</name>
    <dbReference type="NCBI Taxonomy" id="282301"/>
    <lineage>
        <taxon>Eukaryota</taxon>
        <taxon>Metazoa</taxon>
        <taxon>Spiralia</taxon>
        <taxon>Lophotrochozoa</taxon>
        <taxon>Platyhelminthes</taxon>
        <taxon>Rhabditophora</taxon>
        <taxon>Macrostomorpha</taxon>
        <taxon>Macrostomida</taxon>
        <taxon>Macrostomidae</taxon>
        <taxon>Macrostomum</taxon>
    </lineage>
</organism>
<keyword evidence="9" id="KW-0472">Membrane</keyword>
<feature type="compositionally biased region" description="Low complexity" evidence="8">
    <location>
        <begin position="684"/>
        <end position="694"/>
    </location>
</feature>
<dbReference type="Pfam" id="PF00570">
    <property type="entry name" value="HRDC"/>
    <property type="match status" value="1"/>
</dbReference>
<dbReference type="SUPFAM" id="SSF47819">
    <property type="entry name" value="HRDC-like"/>
    <property type="match status" value="1"/>
</dbReference>
<dbReference type="GO" id="GO:0071044">
    <property type="term" value="P:histone mRNA catabolic process"/>
    <property type="evidence" value="ECO:0007669"/>
    <property type="project" value="TreeGrafter"/>
</dbReference>
<dbReference type="InterPro" id="IPR049559">
    <property type="entry name" value="Rrp6p-like_exo"/>
</dbReference>
<dbReference type="GO" id="GO:0000467">
    <property type="term" value="P:exonucleolytic trimming to generate mature 3'-end of 5.8S rRNA from tricistronic rRNA transcript (SSU-rRNA, 5.8S rRNA, LSU-rRNA)"/>
    <property type="evidence" value="ECO:0007669"/>
    <property type="project" value="InterPro"/>
</dbReference>
<feature type="compositionally biased region" description="Polar residues" evidence="8">
    <location>
        <begin position="63"/>
        <end position="81"/>
    </location>
</feature>
<feature type="region of interest" description="Disordered" evidence="8">
    <location>
        <begin position="599"/>
        <end position="620"/>
    </location>
</feature>
<feature type="region of interest" description="Disordered" evidence="8">
    <location>
        <begin position="52"/>
        <end position="91"/>
    </location>
</feature>
<dbReference type="PANTHER" id="PTHR12124:SF47">
    <property type="entry name" value="EXOSOME COMPONENT 10"/>
    <property type="match status" value="1"/>
</dbReference>
<dbReference type="GO" id="GO:0015986">
    <property type="term" value="P:proton motive force-driven ATP synthesis"/>
    <property type="evidence" value="ECO:0007669"/>
    <property type="project" value="InterPro"/>
</dbReference>
<dbReference type="Gene3D" id="1.10.150.80">
    <property type="entry name" value="HRDC domain"/>
    <property type="match status" value="1"/>
</dbReference>
<name>A0A1I8FLE4_9PLAT</name>
<feature type="compositionally biased region" description="Pro residues" evidence="8">
    <location>
        <begin position="222"/>
        <end position="236"/>
    </location>
</feature>
<dbReference type="PROSITE" id="PS51914">
    <property type="entry name" value="MRH"/>
    <property type="match status" value="1"/>
</dbReference>
<dbReference type="GO" id="GO:0071037">
    <property type="term" value="P:nuclear polyadenylation-dependent snRNA catabolic process"/>
    <property type="evidence" value="ECO:0007669"/>
    <property type="project" value="TreeGrafter"/>
</dbReference>
<keyword evidence="5" id="KW-0269">Exonuclease</keyword>
<evidence type="ECO:0000256" key="4">
    <source>
        <dbReference type="ARBA" id="ARBA00022801"/>
    </source>
</evidence>
<dbReference type="InterPro" id="IPR010997">
    <property type="entry name" value="HRDC-like_sf"/>
</dbReference>
<reference evidence="12" key="1">
    <citation type="submission" date="2016-11" db="UniProtKB">
        <authorList>
            <consortium name="WormBaseParasite"/>
        </authorList>
    </citation>
    <scope>IDENTIFICATION</scope>
</reference>
<feature type="domain" description="MRH" evidence="10">
    <location>
        <begin position="791"/>
        <end position="923"/>
    </location>
</feature>
<dbReference type="Pfam" id="PF02157">
    <property type="entry name" value="Man-6-P_recep"/>
    <property type="match status" value="1"/>
</dbReference>
<dbReference type="GO" id="GO:0000176">
    <property type="term" value="C:nuclear exosome (RNase complex)"/>
    <property type="evidence" value="ECO:0007669"/>
    <property type="project" value="TreeGrafter"/>
</dbReference>
<comment type="subcellular location">
    <subcellularLocation>
        <location evidence="1">Nucleus</location>
    </subcellularLocation>
</comment>
<dbReference type="PANTHER" id="PTHR12124">
    <property type="entry name" value="POLYMYOSITIS/SCLERODERMA AUTOANTIGEN-RELATED"/>
    <property type="match status" value="1"/>
</dbReference>
<dbReference type="InterPro" id="IPR002121">
    <property type="entry name" value="HRDC_dom"/>
</dbReference>
<dbReference type="CDD" id="cd06147">
    <property type="entry name" value="Rrp6p_like_exo"/>
    <property type="match status" value="1"/>
</dbReference>
<feature type="region of interest" description="Disordered" evidence="8">
    <location>
        <begin position="520"/>
        <end position="563"/>
    </location>
</feature>
<dbReference type="GO" id="GO:0071040">
    <property type="term" value="P:nuclear polyadenylation-dependent antisense transcript catabolic process"/>
    <property type="evidence" value="ECO:0007669"/>
    <property type="project" value="TreeGrafter"/>
</dbReference>
<keyword evidence="9" id="KW-0812">Transmembrane</keyword>
<dbReference type="SUPFAM" id="SSF50911">
    <property type="entry name" value="Mannose 6-phosphate receptor domain"/>
    <property type="match status" value="1"/>
</dbReference>
<dbReference type="GO" id="GO:0071039">
    <property type="term" value="P:nuclear polyadenylation-dependent CUT catabolic process"/>
    <property type="evidence" value="ECO:0007669"/>
    <property type="project" value="TreeGrafter"/>
</dbReference>
<evidence type="ECO:0000259" key="10">
    <source>
        <dbReference type="PROSITE" id="PS51914"/>
    </source>
</evidence>
<feature type="region of interest" description="Disordered" evidence="8">
    <location>
        <begin position="1000"/>
        <end position="1032"/>
    </location>
</feature>
<evidence type="ECO:0000313" key="11">
    <source>
        <dbReference type="Proteomes" id="UP000095280"/>
    </source>
</evidence>
<evidence type="ECO:0000256" key="8">
    <source>
        <dbReference type="SAM" id="MobiDB-lite"/>
    </source>
</evidence>
<dbReference type="Proteomes" id="UP000095280">
    <property type="component" value="Unplaced"/>
</dbReference>
<keyword evidence="2" id="KW-0540">Nuclease</keyword>
<feature type="compositionally biased region" description="Acidic residues" evidence="8">
    <location>
        <begin position="726"/>
        <end position="737"/>
    </location>
</feature>
<keyword evidence="4" id="KW-0378">Hydrolase</keyword>
<dbReference type="GO" id="GO:0000166">
    <property type="term" value="F:nucleotide binding"/>
    <property type="evidence" value="ECO:0007669"/>
    <property type="project" value="InterPro"/>
</dbReference>
<evidence type="ECO:0000313" key="12">
    <source>
        <dbReference type="WBParaSite" id="maker-unitig_37852-snap-gene-0.2-mRNA-1"/>
    </source>
</evidence>
<dbReference type="Gene3D" id="6.10.280.200">
    <property type="match status" value="1"/>
</dbReference>
<evidence type="ECO:0000256" key="7">
    <source>
        <dbReference type="ARBA" id="ARBA00023242"/>
    </source>
</evidence>
<feature type="region of interest" description="Disordered" evidence="8">
    <location>
        <begin position="203"/>
        <end position="238"/>
    </location>
</feature>
<dbReference type="SMART" id="SM00474">
    <property type="entry name" value="35EXOc"/>
    <property type="match status" value="1"/>
</dbReference>
<keyword evidence="9" id="KW-1133">Transmembrane helix</keyword>
<keyword evidence="11" id="KW-1185">Reference proteome</keyword>
<dbReference type="SUPFAM" id="SSF111357">
    <property type="entry name" value="Mitochondrial ATP synthase coupling factor 6"/>
    <property type="match status" value="1"/>
</dbReference>
<dbReference type="InterPro" id="IPR009011">
    <property type="entry name" value="Man6P_isomerase_rcpt-bd_dom_sf"/>
</dbReference>
<dbReference type="Gene3D" id="3.30.420.10">
    <property type="entry name" value="Ribonuclease H-like superfamily/Ribonuclease H"/>
    <property type="match status" value="1"/>
</dbReference>
<evidence type="ECO:0000256" key="6">
    <source>
        <dbReference type="ARBA" id="ARBA00023157"/>
    </source>
</evidence>
<dbReference type="InterPro" id="IPR012337">
    <property type="entry name" value="RNaseH-like_sf"/>
</dbReference>
<dbReference type="SUPFAM" id="SSF53098">
    <property type="entry name" value="Ribonuclease H-like"/>
    <property type="match status" value="1"/>
</dbReference>
<sequence>MFRALASLAASRGATTPLVSLSRPLAAAAAGPSDPIQNFFLDKLREYKKKQAGGAKDGLVDASPQSQRSTPTCSNGLNVNSKPKARTCRPFLNSSSKSRRCRIQALIGEPTANRTGADCVPKLIASMRLSNELPAPFPLSGPDGRAVSKLLYMMQRLINYQDQFQLKPDNSAAPFRSRLRVKHNALQAGAAAEQLLVMQPGQHPYGPELDAFTPEERFLGSPPSPPQQPPAPPPPQRLDETELTLVQTTDDLAELLALLDGERELAVDLEAHSYRSYLGITCLIQISTRTRDFIVDTLRLWDHVWQLNRIFTNPKILKVLHGSSGDLAWLQRDFGIYMVNLFDTYLASHILSMPRHSLAHLVQTYCGFALDKQYQLADWRVRPLPAEMLRYARCDTRYLLYIADRMRAELWRRADGQPDLVLRVFDASRRLCLELYKKPSLGADDYRQLLAKSRKAFNSGQIHALERLYAWRDATARVEDESVAYVLPDHMLLAVCDLLPREFYWRAGLLQSGAAFSSQIRARPAPHRARSPGTATRRSSWPEVGRRRQRRRRGNVGSGVTDPASVANASLSYAAAEPTVRQLPQHRCPHDLSHFGDDDFACASPPPSPSPTTSPSSWKTTPAARCFGLLTATGGEAADELLRATLGRLVSPFYSVPARPEAYFVVKATPPDETEEDLDGSNQEATTAAAPAAAAEEEKAPFLQPTQRKHRRPRPPKAATSSTQADADEAESAEADQPESGSFDYDRAAVELASRAMDRFPHSRSSQSDWRRQAALRRARGRGSGGPSRLAKFTLTLSPSSNKIIVRICGPASDFELFADSAALLVPSHGSGGTVVKLGLVSSGQMYLGTGWMLLVYTGGDPYSASDNSGSNPQCNGSRSVRIVMECNPGIYAPELDFVGEIRNEPSQCHHLFSMQHYSLCGLIPDPAAGGSLAPLAVVIVAILAGFIAYLGVGMLIQRFYFGKRGAAQIPNYTAWQRFGNAAASCCDLVCRSEPRPPRARYADAASEDGQPGGVTTHHLYADQDDDHLLPG</sequence>
<protein>
    <submittedName>
        <fullName evidence="12">ATP synthase-coupling factor 6, mitochondrial</fullName>
    </submittedName>
</protein>
<dbReference type="InterPro" id="IPR008387">
    <property type="entry name" value="ATP_synth_f6_mt"/>
</dbReference>
<dbReference type="AlphaFoldDB" id="A0A1I8FLE4"/>
<dbReference type="GO" id="GO:0045259">
    <property type="term" value="C:proton-transporting ATP synthase complex"/>
    <property type="evidence" value="ECO:0007669"/>
    <property type="project" value="InterPro"/>
</dbReference>
<dbReference type="GO" id="GO:0000175">
    <property type="term" value="F:3'-5'-RNA exonuclease activity"/>
    <property type="evidence" value="ECO:0007669"/>
    <property type="project" value="InterPro"/>
</dbReference>
<dbReference type="InterPro" id="IPR044865">
    <property type="entry name" value="MRH_dom"/>
</dbReference>
<dbReference type="GO" id="GO:0071051">
    <property type="term" value="P:poly(A)-dependent snoRNA 3'-end processing"/>
    <property type="evidence" value="ECO:0007669"/>
    <property type="project" value="TreeGrafter"/>
</dbReference>
<dbReference type="WBParaSite" id="maker-unitig_37852-snap-gene-0.2-mRNA-1">
    <property type="protein sequence ID" value="maker-unitig_37852-snap-gene-0.2-mRNA-1"/>
    <property type="gene ID" value="maker-unitig_37852-snap-gene-0.2"/>
</dbReference>
<keyword evidence="6" id="KW-1015">Disulfide bond</keyword>
<keyword evidence="3" id="KW-0732">Signal</keyword>
<evidence type="ECO:0000256" key="9">
    <source>
        <dbReference type="SAM" id="Phobius"/>
    </source>
</evidence>
<dbReference type="GO" id="GO:0005730">
    <property type="term" value="C:nucleolus"/>
    <property type="evidence" value="ECO:0007669"/>
    <property type="project" value="TreeGrafter"/>
</dbReference>
<dbReference type="InterPro" id="IPR036204">
    <property type="entry name" value="ATP_synth_f6_sf_mt"/>
</dbReference>
<evidence type="ECO:0000256" key="5">
    <source>
        <dbReference type="ARBA" id="ARBA00022839"/>
    </source>
</evidence>
<dbReference type="InterPro" id="IPR036397">
    <property type="entry name" value="RNaseH_sf"/>
</dbReference>
<dbReference type="InterPro" id="IPR028927">
    <property type="entry name" value="Man-6-P_rcpt"/>
</dbReference>
<evidence type="ECO:0000256" key="1">
    <source>
        <dbReference type="ARBA" id="ARBA00004123"/>
    </source>
</evidence>
<evidence type="ECO:0000256" key="3">
    <source>
        <dbReference type="ARBA" id="ARBA00022729"/>
    </source>
</evidence>
<feature type="region of interest" description="Disordered" evidence="8">
    <location>
        <begin position="672"/>
        <end position="743"/>
    </location>
</feature>
<dbReference type="Pfam" id="PF01612">
    <property type="entry name" value="DNA_pol_A_exo1"/>
    <property type="match status" value="1"/>
</dbReference>
<dbReference type="Pfam" id="PF05511">
    <property type="entry name" value="ATP-synt_F6"/>
    <property type="match status" value="1"/>
</dbReference>
<accession>A0A1I8FLE4</accession>